<keyword evidence="1" id="KW-0812">Transmembrane</keyword>
<keyword evidence="1" id="KW-0472">Membrane</keyword>
<dbReference type="GO" id="GO:0016020">
    <property type="term" value="C:membrane"/>
    <property type="evidence" value="ECO:0007669"/>
    <property type="project" value="TreeGrafter"/>
</dbReference>
<keyword evidence="1" id="KW-1133">Transmembrane helix</keyword>
<feature type="transmembrane region" description="Helical" evidence="1">
    <location>
        <begin position="20"/>
        <end position="41"/>
    </location>
</feature>
<dbReference type="PANTHER" id="PTHR32251:SF23">
    <property type="entry name" value="3-OXO-5-ALPHA-STEROID 4-DEHYDROGENASE (DUF1295)"/>
    <property type="match status" value="1"/>
</dbReference>
<dbReference type="Pfam" id="PF06966">
    <property type="entry name" value="DUF1295"/>
    <property type="match status" value="1"/>
</dbReference>
<dbReference type="InterPro" id="IPR010721">
    <property type="entry name" value="UstE-like"/>
</dbReference>
<dbReference type="EMBL" id="ASHM01079752">
    <property type="protein sequence ID" value="PNX58984.1"/>
    <property type="molecule type" value="Genomic_DNA"/>
</dbReference>
<reference evidence="2 3" key="1">
    <citation type="journal article" date="2014" name="Am. J. Bot.">
        <title>Genome assembly and annotation for red clover (Trifolium pratense; Fabaceae).</title>
        <authorList>
            <person name="Istvanek J."/>
            <person name="Jaros M."/>
            <person name="Krenek A."/>
            <person name="Repkova J."/>
        </authorList>
    </citation>
    <scope>NUCLEOTIDE SEQUENCE [LARGE SCALE GENOMIC DNA]</scope>
    <source>
        <strain evidence="3">cv. Tatra</strain>
        <tissue evidence="2">Young leaves</tissue>
    </source>
</reference>
<accession>A0A2K3JY77</accession>
<evidence type="ECO:0000256" key="1">
    <source>
        <dbReference type="SAM" id="Phobius"/>
    </source>
</evidence>
<organism evidence="2 3">
    <name type="scientific">Trifolium pratense</name>
    <name type="common">Red clover</name>
    <dbReference type="NCBI Taxonomy" id="57577"/>
    <lineage>
        <taxon>Eukaryota</taxon>
        <taxon>Viridiplantae</taxon>
        <taxon>Streptophyta</taxon>
        <taxon>Embryophyta</taxon>
        <taxon>Tracheophyta</taxon>
        <taxon>Spermatophyta</taxon>
        <taxon>Magnoliopsida</taxon>
        <taxon>eudicotyledons</taxon>
        <taxon>Gunneridae</taxon>
        <taxon>Pentapetalae</taxon>
        <taxon>rosids</taxon>
        <taxon>fabids</taxon>
        <taxon>Fabales</taxon>
        <taxon>Fabaceae</taxon>
        <taxon>Papilionoideae</taxon>
        <taxon>50 kb inversion clade</taxon>
        <taxon>NPAAA clade</taxon>
        <taxon>Hologalegina</taxon>
        <taxon>IRL clade</taxon>
        <taxon>Trifolieae</taxon>
        <taxon>Trifolium</taxon>
    </lineage>
</organism>
<dbReference type="AlphaFoldDB" id="A0A2K3JY77"/>
<dbReference type="PANTHER" id="PTHR32251">
    <property type="entry name" value="3-OXO-5-ALPHA-STEROID 4-DEHYDROGENASE"/>
    <property type="match status" value="1"/>
</dbReference>
<reference evidence="2 3" key="2">
    <citation type="journal article" date="2017" name="Front. Plant Sci.">
        <title>Gene Classification and Mining of Molecular Markers Useful in Red Clover (Trifolium pratense) Breeding.</title>
        <authorList>
            <person name="Istvanek J."/>
            <person name="Dluhosova J."/>
            <person name="Dluhos P."/>
            <person name="Patkova L."/>
            <person name="Nedelnik J."/>
            <person name="Repkova J."/>
        </authorList>
    </citation>
    <scope>NUCLEOTIDE SEQUENCE [LARGE SCALE GENOMIC DNA]</scope>
    <source>
        <strain evidence="3">cv. Tatra</strain>
        <tissue evidence="2">Young leaves</tissue>
    </source>
</reference>
<dbReference type="Gene3D" id="1.20.120.1630">
    <property type="match status" value="1"/>
</dbReference>
<feature type="transmembrane region" description="Helical" evidence="1">
    <location>
        <begin position="85"/>
        <end position="115"/>
    </location>
</feature>
<dbReference type="Proteomes" id="UP000236291">
    <property type="component" value="Unassembled WGS sequence"/>
</dbReference>
<name>A0A2K3JY77_TRIPR</name>
<proteinExistence type="predicted"/>
<comment type="caution">
    <text evidence="2">The sequence shown here is derived from an EMBL/GenBank/DDBJ whole genome shotgun (WGS) entry which is preliminary data.</text>
</comment>
<evidence type="ECO:0000313" key="2">
    <source>
        <dbReference type="EMBL" id="PNX58984.1"/>
    </source>
</evidence>
<dbReference type="ExpressionAtlas" id="A0A2K3JY77">
    <property type="expression patterns" value="baseline"/>
</dbReference>
<sequence length="159" mass="18465">MFLIGLSLPLYVVHFVNKPLSILDFMAIAICLSGIVIAYFADTQLHDFMSRNNKLKELGKPVVSVLDSGLWYYCRHPNYFGETLWWWGLVVFAWSLGHGWTFIGAFVNTLCLAYVTRLVEERMLKQESRAKAFRLYQKTTSVWIPWFKSFPSEVKNKNA</sequence>
<gene>
    <name evidence="2" type="ORF">L195_g051189</name>
</gene>
<dbReference type="PROSITE" id="PS50244">
    <property type="entry name" value="S5A_REDUCTASE"/>
    <property type="match status" value="1"/>
</dbReference>
<evidence type="ECO:0000313" key="3">
    <source>
        <dbReference type="Proteomes" id="UP000236291"/>
    </source>
</evidence>
<protein>
    <submittedName>
        <fullName evidence="2">Putative inactive purple acid phosphatase 29-like protein</fullName>
    </submittedName>
</protein>